<dbReference type="Gene3D" id="3.40.30.10">
    <property type="entry name" value="Glutaredoxin"/>
    <property type="match status" value="1"/>
</dbReference>
<sequence length="161" mass="18286">MTVYSYSAKTIQGEEISLEKFSGKVLLIVNTASKCGFTPQYKELQQLYDEYYERGFEVLGFPCNQFGGQEPGTEEDIAEFCEMNYGVTFPMFAKVDVNGENAHPLFKYLKKEAKGVLSSETIKWNFTKFLVDRNGKVVKRFASNVSPMKIKEDIEKLLGAN</sequence>
<organism evidence="6 7">
    <name type="scientific">Pallidibacillus pasinlerensis</name>
    <dbReference type="NCBI Taxonomy" id="2703818"/>
    <lineage>
        <taxon>Bacteria</taxon>
        <taxon>Bacillati</taxon>
        <taxon>Bacillota</taxon>
        <taxon>Bacilli</taxon>
        <taxon>Bacillales</taxon>
        <taxon>Bacillaceae</taxon>
        <taxon>Pallidibacillus</taxon>
    </lineage>
</organism>
<dbReference type="PROSITE" id="PS00460">
    <property type="entry name" value="GLUTATHIONE_PEROXID_1"/>
    <property type="match status" value="1"/>
</dbReference>
<dbReference type="PIRSF" id="PIRSF000303">
    <property type="entry name" value="Glutathion_perox"/>
    <property type="match status" value="1"/>
</dbReference>
<accession>A0ABX0A5X3</accession>
<dbReference type="PROSITE" id="PS00763">
    <property type="entry name" value="GLUTATHIONE_PEROXID_2"/>
    <property type="match status" value="1"/>
</dbReference>
<dbReference type="Proteomes" id="UP000743899">
    <property type="component" value="Unassembled WGS sequence"/>
</dbReference>
<dbReference type="InterPro" id="IPR029759">
    <property type="entry name" value="GPX_AS"/>
</dbReference>
<name>A0ABX0A5X3_9BACI</name>
<dbReference type="InterPro" id="IPR036249">
    <property type="entry name" value="Thioredoxin-like_sf"/>
</dbReference>
<dbReference type="InterPro" id="IPR013766">
    <property type="entry name" value="Thioredoxin_domain"/>
</dbReference>
<evidence type="ECO:0000256" key="2">
    <source>
        <dbReference type="ARBA" id="ARBA00022559"/>
    </source>
</evidence>
<dbReference type="PANTHER" id="PTHR11592:SF78">
    <property type="entry name" value="GLUTATHIONE PEROXIDASE"/>
    <property type="match status" value="1"/>
</dbReference>
<dbReference type="PROSITE" id="PS51352">
    <property type="entry name" value="THIOREDOXIN_2"/>
    <property type="match status" value="1"/>
</dbReference>
<feature type="domain" description="Thioredoxin" evidence="5">
    <location>
        <begin position="1"/>
        <end position="161"/>
    </location>
</feature>
<dbReference type="GO" id="GO:0004601">
    <property type="term" value="F:peroxidase activity"/>
    <property type="evidence" value="ECO:0007669"/>
    <property type="project" value="UniProtKB-KW"/>
</dbReference>
<dbReference type="PRINTS" id="PR01011">
    <property type="entry name" value="GLUTPROXDASE"/>
</dbReference>
<comment type="caution">
    <text evidence="6">The sequence shown here is derived from an EMBL/GenBank/DDBJ whole genome shotgun (WGS) entry which is preliminary data.</text>
</comment>
<dbReference type="SUPFAM" id="SSF52833">
    <property type="entry name" value="Thioredoxin-like"/>
    <property type="match status" value="1"/>
</dbReference>
<dbReference type="CDD" id="cd00340">
    <property type="entry name" value="GSH_Peroxidase"/>
    <property type="match status" value="1"/>
</dbReference>
<dbReference type="RefSeq" id="WP_161921028.1">
    <property type="nucleotide sequence ID" value="NZ_JAACYS010000050.1"/>
</dbReference>
<dbReference type="EMBL" id="JAACYS010000050">
    <property type="protein sequence ID" value="NCU18197.1"/>
    <property type="molecule type" value="Genomic_DNA"/>
</dbReference>
<reference evidence="6 7" key="1">
    <citation type="submission" date="2020-01" db="EMBL/GenBank/DDBJ databases">
        <title>A novel Bacillus sp. from Pasinler.</title>
        <authorList>
            <person name="Adiguzel A."/>
            <person name="Ay H."/>
            <person name="Baltaci M.O."/>
        </authorList>
    </citation>
    <scope>NUCLEOTIDE SEQUENCE [LARGE SCALE GENOMIC DNA]</scope>
    <source>
        <strain evidence="6 7">P1</strain>
    </source>
</reference>
<protein>
    <recommendedName>
        <fullName evidence="4">Glutathione peroxidase</fullName>
    </recommendedName>
</protein>
<dbReference type="InterPro" id="IPR000889">
    <property type="entry name" value="Glutathione_peroxidase"/>
</dbReference>
<keyword evidence="7" id="KW-1185">Reference proteome</keyword>
<evidence type="ECO:0000256" key="1">
    <source>
        <dbReference type="ARBA" id="ARBA00006926"/>
    </source>
</evidence>
<keyword evidence="3 4" id="KW-0560">Oxidoreductase</keyword>
<evidence type="ECO:0000313" key="6">
    <source>
        <dbReference type="EMBL" id="NCU18197.1"/>
    </source>
</evidence>
<evidence type="ECO:0000256" key="3">
    <source>
        <dbReference type="ARBA" id="ARBA00023002"/>
    </source>
</evidence>
<evidence type="ECO:0000313" key="7">
    <source>
        <dbReference type="Proteomes" id="UP000743899"/>
    </source>
</evidence>
<dbReference type="InterPro" id="IPR029760">
    <property type="entry name" value="GPX_CS"/>
</dbReference>
<comment type="similarity">
    <text evidence="1 4">Belongs to the glutathione peroxidase family.</text>
</comment>
<keyword evidence="2 4" id="KW-0575">Peroxidase</keyword>
<evidence type="ECO:0000256" key="4">
    <source>
        <dbReference type="RuleBase" id="RU000499"/>
    </source>
</evidence>
<evidence type="ECO:0000259" key="5">
    <source>
        <dbReference type="PROSITE" id="PS51352"/>
    </source>
</evidence>
<dbReference type="Pfam" id="PF00255">
    <property type="entry name" value="GSHPx"/>
    <property type="match status" value="1"/>
</dbReference>
<dbReference type="PROSITE" id="PS51355">
    <property type="entry name" value="GLUTATHIONE_PEROXID_3"/>
    <property type="match status" value="1"/>
</dbReference>
<gene>
    <name evidence="6" type="ORF">GW534_10765</name>
</gene>
<dbReference type="PANTHER" id="PTHR11592">
    <property type="entry name" value="GLUTATHIONE PEROXIDASE"/>
    <property type="match status" value="1"/>
</dbReference>
<proteinExistence type="inferred from homology"/>